<comment type="similarity">
    <text evidence="1 5">Belongs to the short-chain dehydrogenases/reductases (SDR) family.</text>
</comment>
<evidence type="ECO:0000256" key="4">
    <source>
        <dbReference type="ARBA" id="ARBA00069939"/>
    </source>
</evidence>
<dbReference type="GO" id="GO:0048038">
    <property type="term" value="F:quinone binding"/>
    <property type="evidence" value="ECO:0007669"/>
    <property type="project" value="TreeGrafter"/>
</dbReference>
<evidence type="ECO:0000256" key="2">
    <source>
        <dbReference type="ARBA" id="ARBA00023002"/>
    </source>
</evidence>
<dbReference type="PANTHER" id="PTHR42760">
    <property type="entry name" value="SHORT-CHAIN DEHYDROGENASES/REDUCTASES FAMILY MEMBER"/>
    <property type="match status" value="1"/>
</dbReference>
<evidence type="ECO:0000313" key="6">
    <source>
        <dbReference type="EMBL" id="RAK54461.1"/>
    </source>
</evidence>
<dbReference type="PROSITE" id="PS00061">
    <property type="entry name" value="ADH_SHORT"/>
    <property type="match status" value="1"/>
</dbReference>
<organism evidence="6 7">
    <name type="scientific">Phenylobacterium soli</name>
    <dbReference type="NCBI Taxonomy" id="2170551"/>
    <lineage>
        <taxon>Bacteria</taxon>
        <taxon>Pseudomonadati</taxon>
        <taxon>Pseudomonadota</taxon>
        <taxon>Alphaproteobacteria</taxon>
        <taxon>Caulobacterales</taxon>
        <taxon>Caulobacteraceae</taxon>
        <taxon>Phenylobacterium</taxon>
    </lineage>
</organism>
<dbReference type="EMBL" id="QFYQ01000001">
    <property type="protein sequence ID" value="RAK54461.1"/>
    <property type="molecule type" value="Genomic_DNA"/>
</dbReference>
<dbReference type="CDD" id="cd05233">
    <property type="entry name" value="SDR_c"/>
    <property type="match status" value="1"/>
</dbReference>
<keyword evidence="2" id="KW-0560">Oxidoreductase</keyword>
<dbReference type="RefSeq" id="WP_111528212.1">
    <property type="nucleotide sequence ID" value="NZ_JBHRSG010000004.1"/>
</dbReference>
<dbReference type="Gene3D" id="3.40.50.720">
    <property type="entry name" value="NAD(P)-binding Rossmann-like Domain"/>
    <property type="match status" value="1"/>
</dbReference>
<protein>
    <recommendedName>
        <fullName evidence="4">D-xylose 1-dehydrogenase</fullName>
        <ecNumber evidence="3">1.1.1.175</ecNumber>
    </recommendedName>
</protein>
<gene>
    <name evidence="6" type="ORF">DJ017_07960</name>
</gene>
<dbReference type="AlphaFoldDB" id="A0A328AIW9"/>
<keyword evidence="7" id="KW-1185">Reference proteome</keyword>
<dbReference type="InterPro" id="IPR036291">
    <property type="entry name" value="NAD(P)-bd_dom_sf"/>
</dbReference>
<name>A0A328AIW9_9CAUL</name>
<dbReference type="FunFam" id="3.40.50.720:FF:000084">
    <property type="entry name" value="Short-chain dehydrogenase reductase"/>
    <property type="match status" value="1"/>
</dbReference>
<dbReference type="InterPro" id="IPR020904">
    <property type="entry name" value="Sc_DH/Rdtase_CS"/>
</dbReference>
<dbReference type="InterPro" id="IPR002347">
    <property type="entry name" value="SDR_fam"/>
</dbReference>
<sequence length="254" mass="26501">MTRTLEGQVAVVTGASSGLGRRFAHILSDAGAAVALMARRTDRLEAEVAAIRAKGGKAQAFALDVADVDAIGPALDAAQAALGPISILVSNAGVGGDGMALDLPVEVWDQTFNVNVRAVYFGAREAARRMIDSGVAAEGRARIINIASIAAFEVLPGLSTYCASKAAVAALTKSLAREWARRQIAVNAICPGYIETEINADWFGTEGGAKQIAGFPRRRLMEEDALDEALMMLAGPSARFITGSLITIDDGQTL</sequence>
<dbReference type="PRINTS" id="PR00080">
    <property type="entry name" value="SDRFAMILY"/>
</dbReference>
<evidence type="ECO:0000256" key="1">
    <source>
        <dbReference type="ARBA" id="ARBA00006484"/>
    </source>
</evidence>
<dbReference type="GO" id="GO:0006633">
    <property type="term" value="P:fatty acid biosynthetic process"/>
    <property type="evidence" value="ECO:0007669"/>
    <property type="project" value="TreeGrafter"/>
</dbReference>
<evidence type="ECO:0000256" key="5">
    <source>
        <dbReference type="RuleBase" id="RU000363"/>
    </source>
</evidence>
<dbReference type="GO" id="GO:0047838">
    <property type="term" value="F:D-xylose 1-dehydrogenase (NAD+) activity"/>
    <property type="evidence" value="ECO:0007669"/>
    <property type="project" value="UniProtKB-EC"/>
</dbReference>
<evidence type="ECO:0000256" key="3">
    <source>
        <dbReference type="ARBA" id="ARBA00066641"/>
    </source>
</evidence>
<evidence type="ECO:0000313" key="7">
    <source>
        <dbReference type="Proteomes" id="UP000249254"/>
    </source>
</evidence>
<dbReference type="Pfam" id="PF00106">
    <property type="entry name" value="adh_short"/>
    <property type="match status" value="1"/>
</dbReference>
<reference evidence="7" key="1">
    <citation type="submission" date="2018-05" db="EMBL/GenBank/DDBJ databases">
        <authorList>
            <person name="Li X."/>
        </authorList>
    </citation>
    <scope>NUCLEOTIDE SEQUENCE [LARGE SCALE GENOMIC DNA]</scope>
    <source>
        <strain evidence="7">LX32</strain>
    </source>
</reference>
<dbReference type="PRINTS" id="PR00081">
    <property type="entry name" value="GDHRDH"/>
</dbReference>
<dbReference type="OrthoDB" id="286404at2"/>
<dbReference type="SUPFAM" id="SSF51735">
    <property type="entry name" value="NAD(P)-binding Rossmann-fold domains"/>
    <property type="match status" value="1"/>
</dbReference>
<accession>A0A328AIW9</accession>
<dbReference type="PANTHER" id="PTHR42760:SF133">
    <property type="entry name" value="3-OXOACYL-[ACYL-CARRIER-PROTEIN] REDUCTASE"/>
    <property type="match status" value="1"/>
</dbReference>
<dbReference type="EC" id="1.1.1.175" evidence="3"/>
<proteinExistence type="inferred from homology"/>
<dbReference type="Proteomes" id="UP000249254">
    <property type="component" value="Unassembled WGS sequence"/>
</dbReference>
<comment type="caution">
    <text evidence="6">The sequence shown here is derived from an EMBL/GenBank/DDBJ whole genome shotgun (WGS) entry which is preliminary data.</text>
</comment>